<name>S4PBV3_9NEOP</name>
<dbReference type="Pfam" id="PF15469">
    <property type="entry name" value="Sec5"/>
    <property type="match status" value="1"/>
</dbReference>
<feature type="domain" description="Exocyst complex component EXOC2/Sec5 N-terminal" evidence="2">
    <location>
        <begin position="14"/>
        <end position="136"/>
    </location>
</feature>
<protein>
    <submittedName>
        <fullName evidence="3">Sec5</fullName>
    </submittedName>
</protein>
<reference evidence="3" key="1">
    <citation type="journal article" date="2013" name="BMC Genomics">
        <title>Unscrambling butterfly oogenesis.</title>
        <authorList>
            <person name="Carter J.M."/>
            <person name="Baker S.C."/>
            <person name="Pink R."/>
            <person name="Carter D.R."/>
            <person name="Collins A."/>
            <person name="Tomlin J."/>
            <person name="Gibbs M."/>
            <person name="Breuker C.J."/>
        </authorList>
    </citation>
    <scope>NUCLEOTIDE SEQUENCE</scope>
    <source>
        <tissue evidence="3">Ovary</tissue>
    </source>
</reference>
<reference evidence="3" key="2">
    <citation type="submission" date="2013-05" db="EMBL/GenBank/DDBJ databases">
        <authorList>
            <person name="Carter J.-M."/>
            <person name="Baker S.C."/>
            <person name="Pink R."/>
            <person name="Carter D.R.F."/>
            <person name="Collins A."/>
            <person name="Tomlin J."/>
            <person name="Gibbs M."/>
            <person name="Breuker C.J."/>
        </authorList>
    </citation>
    <scope>NUCLEOTIDE SEQUENCE</scope>
    <source>
        <tissue evidence="3">Ovary</tissue>
    </source>
</reference>
<dbReference type="AlphaFoldDB" id="S4PBV3"/>
<dbReference type="InterPro" id="IPR039481">
    <property type="entry name" value="EXOC2/Sec5_N_dom"/>
</dbReference>
<evidence type="ECO:0000259" key="2">
    <source>
        <dbReference type="Pfam" id="PF15469"/>
    </source>
</evidence>
<keyword evidence="1" id="KW-0813">Transport</keyword>
<accession>S4PBV3</accession>
<evidence type="ECO:0000313" key="3">
    <source>
        <dbReference type="EMBL" id="JAA86823.1"/>
    </source>
</evidence>
<proteinExistence type="predicted"/>
<sequence length="144" mass="16368">MYMGRHEIDADAIVDDARPYVYEIINNLIAVHAEVDSICGASCSRYVRDISETVCEEVSRLWAGAKPTSRAAVFRARLETTLLRMACASHLTMKADDYLVKTLEALDLLENEEEKKRMEIIIQNIKKRMELQLSSLNSCNIETI</sequence>
<organism evidence="3">
    <name type="scientific">Pararge aegeria</name>
    <name type="common">speckled wood butterfly</name>
    <dbReference type="NCBI Taxonomy" id="116150"/>
    <lineage>
        <taxon>Eukaryota</taxon>
        <taxon>Metazoa</taxon>
        <taxon>Ecdysozoa</taxon>
        <taxon>Arthropoda</taxon>
        <taxon>Hexapoda</taxon>
        <taxon>Insecta</taxon>
        <taxon>Pterygota</taxon>
        <taxon>Neoptera</taxon>
        <taxon>Endopterygota</taxon>
        <taxon>Lepidoptera</taxon>
        <taxon>Glossata</taxon>
        <taxon>Ditrysia</taxon>
        <taxon>Papilionoidea</taxon>
        <taxon>Nymphalidae</taxon>
        <taxon>Satyrinae</taxon>
        <taxon>Satyrini</taxon>
        <taxon>Parargina</taxon>
        <taxon>Pararge</taxon>
    </lineage>
</organism>
<evidence type="ECO:0000256" key="1">
    <source>
        <dbReference type="ARBA" id="ARBA00022448"/>
    </source>
</evidence>
<dbReference type="EMBL" id="GAIX01005737">
    <property type="protein sequence ID" value="JAA86823.1"/>
    <property type="molecule type" value="Transcribed_RNA"/>
</dbReference>